<dbReference type="PANTHER" id="PTHR33797:SF2">
    <property type="entry name" value="ORGANIC HYDROPEROXIDE RESISTANCE PROTEIN-LIKE"/>
    <property type="match status" value="1"/>
</dbReference>
<accession>A0ABY3WPL3</accession>
<dbReference type="PANTHER" id="PTHR33797">
    <property type="entry name" value="ORGANIC HYDROPEROXIDE RESISTANCE PROTEIN-LIKE"/>
    <property type="match status" value="1"/>
</dbReference>
<organism evidence="2 3">
    <name type="scientific">Streptomyces formicae</name>
    <dbReference type="NCBI Taxonomy" id="1616117"/>
    <lineage>
        <taxon>Bacteria</taxon>
        <taxon>Bacillati</taxon>
        <taxon>Actinomycetota</taxon>
        <taxon>Actinomycetes</taxon>
        <taxon>Kitasatosporales</taxon>
        <taxon>Streptomycetaceae</taxon>
        <taxon>Streptomyces</taxon>
    </lineage>
</organism>
<dbReference type="InterPro" id="IPR015946">
    <property type="entry name" value="KH_dom-like_a/b"/>
</dbReference>
<protein>
    <submittedName>
        <fullName evidence="2">Organic hydroperoxide resistance protein</fullName>
    </submittedName>
</protein>
<comment type="similarity">
    <text evidence="1">Belongs to the OsmC/Ohr family.</text>
</comment>
<dbReference type="NCBIfam" id="TIGR03561">
    <property type="entry name" value="organ_hyd_perox"/>
    <property type="match status" value="1"/>
</dbReference>
<dbReference type="Pfam" id="PF02566">
    <property type="entry name" value="OsmC"/>
    <property type="match status" value="1"/>
</dbReference>
<evidence type="ECO:0000313" key="2">
    <source>
        <dbReference type="EMBL" id="UNM13590.1"/>
    </source>
</evidence>
<evidence type="ECO:0000256" key="1">
    <source>
        <dbReference type="ARBA" id="ARBA00007378"/>
    </source>
</evidence>
<dbReference type="Gene3D" id="3.30.300.20">
    <property type="match status" value="1"/>
</dbReference>
<proteinExistence type="inferred from homology"/>
<dbReference type="InterPro" id="IPR036102">
    <property type="entry name" value="OsmC/Ohrsf"/>
</dbReference>
<dbReference type="Proteomes" id="UP000828924">
    <property type="component" value="Chromosome"/>
</dbReference>
<reference evidence="2 3" key="1">
    <citation type="submission" date="2021-03" db="EMBL/GenBank/DDBJ databases">
        <title>Complete genome of Streptomyces formicae strain 1H-GS9 (DSM 100524).</title>
        <authorList>
            <person name="Atanasov K.E."/>
            <person name="Altabella T."/>
            <person name="Ferrer A."/>
        </authorList>
    </citation>
    <scope>NUCLEOTIDE SEQUENCE [LARGE SCALE GENOMIC DNA]</scope>
    <source>
        <strain evidence="2 3">1H-GS9</strain>
    </source>
</reference>
<dbReference type="InterPro" id="IPR003718">
    <property type="entry name" value="OsmC/Ohr_fam"/>
</dbReference>
<sequence>MNPMNALYTAVATANGRDGRAVSSDGRLDLPLAAPAALGGSGEGTNPEQLFAAGYAACFASALGLVGRQAKVDTGEISVTAEVGIGKDEDGGFGLAVTLRVELPPALEGETGQLLVKQAHQVCPYSKATRGNIPVELVVE</sequence>
<dbReference type="EMBL" id="CP071872">
    <property type="protein sequence ID" value="UNM13590.1"/>
    <property type="molecule type" value="Genomic_DNA"/>
</dbReference>
<gene>
    <name evidence="2" type="ORF">J4032_20860</name>
</gene>
<dbReference type="Gene3D" id="2.20.25.10">
    <property type="match status" value="1"/>
</dbReference>
<dbReference type="InterPro" id="IPR019953">
    <property type="entry name" value="OHR"/>
</dbReference>
<evidence type="ECO:0000313" key="3">
    <source>
        <dbReference type="Proteomes" id="UP000828924"/>
    </source>
</evidence>
<keyword evidence="3" id="KW-1185">Reference proteome</keyword>
<dbReference type="SUPFAM" id="SSF82784">
    <property type="entry name" value="OsmC-like"/>
    <property type="match status" value="1"/>
</dbReference>
<name>A0ABY3WPL3_9ACTN</name>